<evidence type="ECO:0000313" key="2">
    <source>
        <dbReference type="Proteomes" id="UP001162780"/>
    </source>
</evidence>
<accession>A0ABY7GQ88</accession>
<dbReference type="Proteomes" id="UP001162780">
    <property type="component" value="Chromosome"/>
</dbReference>
<sequence length="299" mass="34010">MPLQQLVEYFNDRLEQQHNSRFRPFILQEGEVKGFFGSIQIGSRLLPIRDMNTAGRIIGYSAQLCVDSCLNHAEQQRKIEAAVTDVEPEHSSDSIINFDRLSRTVHMLNYLPKTHLDELLFLEVDPRHVLGVKADHGAYFEEVIIKCGLQTERVVITLPLGREYLHFYPLLLKGLQNYQKRGYRLAVRIMAYGADDKAMMTLISRAGPDFVKLSATLGDHQRNERALENLQKIKRLVDTVHGRSILIDVDDQHTADWVRLAGFELAQGRHVEKMATDPSQRQAVNGVVAQMKIGRAAAR</sequence>
<gene>
    <name evidence="1" type="ORF">NM686_009170</name>
</gene>
<proteinExistence type="predicted"/>
<protein>
    <submittedName>
        <fullName evidence="1">EAL domain-containing protein</fullName>
    </submittedName>
</protein>
<dbReference type="SUPFAM" id="SSF141868">
    <property type="entry name" value="EAL domain-like"/>
    <property type="match status" value="1"/>
</dbReference>
<reference evidence="1" key="1">
    <citation type="submission" date="2022-11" db="EMBL/GenBank/DDBJ databases">
        <title>Methylomonas rapida sp. nov., Carotenoid-Producing Obligate Methanotrophs with High Growth Characteristics and Biotechnological Potential.</title>
        <authorList>
            <person name="Tikhonova E.N."/>
            <person name="Suleimanov R.Z."/>
            <person name="Miroshnikov K."/>
            <person name="Oshkin I.Y."/>
            <person name="Belova S.E."/>
            <person name="Danilova O.V."/>
            <person name="Ashikhmin A."/>
            <person name="Konopkin A."/>
            <person name="But S.Y."/>
            <person name="Khmelenina V.N."/>
            <person name="Kuznetsov N."/>
            <person name="Pimenov N.V."/>
            <person name="Dedysh S.N."/>
        </authorList>
    </citation>
    <scope>NUCLEOTIDE SEQUENCE</scope>
    <source>
        <strain evidence="1">MP1</strain>
    </source>
</reference>
<name>A0ABY7GQ88_9GAMM</name>
<evidence type="ECO:0000313" key="1">
    <source>
        <dbReference type="EMBL" id="WAR46666.1"/>
    </source>
</evidence>
<dbReference type="RefSeq" id="WP_255187579.1">
    <property type="nucleotide sequence ID" value="NZ_CP113517.1"/>
</dbReference>
<keyword evidence="2" id="KW-1185">Reference proteome</keyword>
<organism evidence="1 2">
    <name type="scientific">Methylomonas rapida</name>
    <dbReference type="NCBI Taxonomy" id="2963939"/>
    <lineage>
        <taxon>Bacteria</taxon>
        <taxon>Pseudomonadati</taxon>
        <taxon>Pseudomonadota</taxon>
        <taxon>Gammaproteobacteria</taxon>
        <taxon>Methylococcales</taxon>
        <taxon>Methylococcaceae</taxon>
        <taxon>Methylomonas</taxon>
    </lineage>
</organism>
<dbReference type="Gene3D" id="3.20.20.450">
    <property type="entry name" value="EAL domain"/>
    <property type="match status" value="1"/>
</dbReference>
<dbReference type="InterPro" id="IPR035919">
    <property type="entry name" value="EAL_sf"/>
</dbReference>
<dbReference type="EMBL" id="CP113517">
    <property type="protein sequence ID" value="WAR46666.1"/>
    <property type="molecule type" value="Genomic_DNA"/>
</dbReference>